<keyword evidence="3" id="KW-1003">Cell membrane</keyword>
<evidence type="ECO:0000256" key="5">
    <source>
        <dbReference type="ARBA" id="ARBA00022989"/>
    </source>
</evidence>
<keyword evidence="4 7" id="KW-0812">Transmembrane</keyword>
<organism evidence="8 9">
    <name type="scientific">Geomonas limicola</name>
    <dbReference type="NCBI Taxonomy" id="2740186"/>
    <lineage>
        <taxon>Bacteria</taxon>
        <taxon>Pseudomonadati</taxon>
        <taxon>Thermodesulfobacteriota</taxon>
        <taxon>Desulfuromonadia</taxon>
        <taxon>Geobacterales</taxon>
        <taxon>Geobacteraceae</taxon>
        <taxon>Geomonas</taxon>
    </lineage>
</organism>
<feature type="transmembrane region" description="Helical" evidence="7">
    <location>
        <begin position="42"/>
        <end position="65"/>
    </location>
</feature>
<dbReference type="AlphaFoldDB" id="A0A6V8NCP1"/>
<evidence type="ECO:0000256" key="3">
    <source>
        <dbReference type="ARBA" id="ARBA00022475"/>
    </source>
</evidence>
<dbReference type="InterPro" id="IPR001123">
    <property type="entry name" value="LeuE-type"/>
</dbReference>
<evidence type="ECO:0000313" key="9">
    <source>
        <dbReference type="Proteomes" id="UP000587586"/>
    </source>
</evidence>
<feature type="transmembrane region" description="Helical" evidence="7">
    <location>
        <begin position="142"/>
        <end position="166"/>
    </location>
</feature>
<accession>A0A6V8NCP1</accession>
<comment type="similarity">
    <text evidence="2">Belongs to the Rht family.</text>
</comment>
<evidence type="ECO:0000313" key="8">
    <source>
        <dbReference type="EMBL" id="GFO70402.1"/>
    </source>
</evidence>
<gene>
    <name evidence="8" type="primary">rhtB</name>
    <name evidence="8" type="ORF">GMLC_39810</name>
</gene>
<sequence>MMKLYPMYLMLATFTVFSPGPGVVMTLTNALSYGLKGSFGGILGISVGALIIATVSATGLGVVLAGSPLAFTITKWVGACYLGYLGLKLWRAPAFMFMEQVEREAGFRRNFMKGMTLQFTNPKAIFFFLSVLPQFVDHDLNFTIQFAILALTYGVLIVIIHSLYALGAHRTRSWFTSETGGRTINRVGGTLFIVFAALLVVSRGAR</sequence>
<dbReference type="GO" id="GO:0005886">
    <property type="term" value="C:plasma membrane"/>
    <property type="evidence" value="ECO:0007669"/>
    <property type="project" value="UniProtKB-SubCell"/>
</dbReference>
<keyword evidence="5 7" id="KW-1133">Transmembrane helix</keyword>
<dbReference type="GO" id="GO:0042970">
    <property type="term" value="F:homoserine transmembrane transporter activity"/>
    <property type="evidence" value="ECO:0007669"/>
    <property type="project" value="TreeGrafter"/>
</dbReference>
<name>A0A6V8NCP1_9BACT</name>
<dbReference type="PANTHER" id="PTHR30086:SF14">
    <property type="entry name" value="HOMOSERINE_HOMOSERINE LACTONE EFFLUX PROTEIN"/>
    <property type="match status" value="1"/>
</dbReference>
<proteinExistence type="inferred from homology"/>
<dbReference type="EMBL" id="BLXZ01000009">
    <property type="protein sequence ID" value="GFO70402.1"/>
    <property type="molecule type" value="Genomic_DNA"/>
</dbReference>
<dbReference type="PIRSF" id="PIRSF006324">
    <property type="entry name" value="LeuE"/>
    <property type="match status" value="1"/>
</dbReference>
<comment type="caution">
    <text evidence="8">The sequence shown here is derived from an EMBL/GenBank/DDBJ whole genome shotgun (WGS) entry which is preliminary data.</text>
</comment>
<dbReference type="RefSeq" id="WP_198424513.1">
    <property type="nucleotide sequence ID" value="NZ_BLXZ01000009.1"/>
</dbReference>
<dbReference type="Proteomes" id="UP000587586">
    <property type="component" value="Unassembled WGS sequence"/>
</dbReference>
<evidence type="ECO:0000256" key="7">
    <source>
        <dbReference type="SAM" id="Phobius"/>
    </source>
</evidence>
<reference evidence="9" key="1">
    <citation type="submission" date="2020-06" db="EMBL/GenBank/DDBJ databases">
        <title>Draft genomic sequecing of Geomonas sp. Red745.</title>
        <authorList>
            <person name="Itoh H."/>
            <person name="Xu Z.X."/>
            <person name="Ushijima N."/>
            <person name="Masuda Y."/>
            <person name="Shiratori Y."/>
            <person name="Senoo K."/>
        </authorList>
    </citation>
    <scope>NUCLEOTIDE SEQUENCE [LARGE SCALE GENOMIC DNA]</scope>
    <source>
        <strain evidence="9">Red745</strain>
    </source>
</reference>
<evidence type="ECO:0000256" key="4">
    <source>
        <dbReference type="ARBA" id="ARBA00022692"/>
    </source>
</evidence>
<keyword evidence="6 7" id="KW-0472">Membrane</keyword>
<protein>
    <submittedName>
        <fullName evidence="8">Amino acid transporter LysE</fullName>
    </submittedName>
</protein>
<comment type="subcellular location">
    <subcellularLocation>
        <location evidence="1">Cell membrane</location>
        <topology evidence="1">Multi-pass membrane protein</topology>
    </subcellularLocation>
</comment>
<feature type="transmembrane region" description="Helical" evidence="7">
    <location>
        <begin position="187"/>
        <end position="205"/>
    </location>
</feature>
<evidence type="ECO:0000256" key="1">
    <source>
        <dbReference type="ARBA" id="ARBA00004651"/>
    </source>
</evidence>
<evidence type="ECO:0000256" key="6">
    <source>
        <dbReference type="ARBA" id="ARBA00023136"/>
    </source>
</evidence>
<evidence type="ECO:0000256" key="2">
    <source>
        <dbReference type="ARBA" id="ARBA00007928"/>
    </source>
</evidence>
<keyword evidence="9" id="KW-1185">Reference proteome</keyword>
<dbReference type="Pfam" id="PF01810">
    <property type="entry name" value="LysE"/>
    <property type="match status" value="1"/>
</dbReference>
<dbReference type="PANTHER" id="PTHR30086">
    <property type="entry name" value="ARGININE EXPORTER PROTEIN ARGO"/>
    <property type="match status" value="1"/>
</dbReference>